<keyword evidence="2" id="KW-0238">DNA-binding</keyword>
<accession>A0A545SNH8</accession>
<dbReference type="PANTHER" id="PTHR30154">
    <property type="entry name" value="LEUCINE-RESPONSIVE REGULATORY PROTEIN"/>
    <property type="match status" value="1"/>
</dbReference>
<dbReference type="Pfam" id="PF01037">
    <property type="entry name" value="AsnC_trans_reg"/>
    <property type="match status" value="1"/>
</dbReference>
<dbReference type="GO" id="GO:0043565">
    <property type="term" value="F:sequence-specific DNA binding"/>
    <property type="evidence" value="ECO:0007669"/>
    <property type="project" value="InterPro"/>
</dbReference>
<organism evidence="5 6">
    <name type="scientific">Exilibacterium tricleocarpae</name>
    <dbReference type="NCBI Taxonomy" id="2591008"/>
    <lineage>
        <taxon>Bacteria</taxon>
        <taxon>Pseudomonadati</taxon>
        <taxon>Pseudomonadota</taxon>
        <taxon>Gammaproteobacteria</taxon>
        <taxon>Cellvibrionales</taxon>
        <taxon>Cellvibrionaceae</taxon>
        <taxon>Exilibacterium</taxon>
    </lineage>
</organism>
<dbReference type="GO" id="GO:0005829">
    <property type="term" value="C:cytosol"/>
    <property type="evidence" value="ECO:0007669"/>
    <property type="project" value="TreeGrafter"/>
</dbReference>
<dbReference type="Gene3D" id="3.30.70.920">
    <property type="match status" value="1"/>
</dbReference>
<dbReference type="InterPro" id="IPR036390">
    <property type="entry name" value="WH_DNA-bd_sf"/>
</dbReference>
<evidence type="ECO:0000259" key="4">
    <source>
        <dbReference type="PROSITE" id="PS50956"/>
    </source>
</evidence>
<evidence type="ECO:0000256" key="2">
    <source>
        <dbReference type="ARBA" id="ARBA00023125"/>
    </source>
</evidence>
<evidence type="ECO:0000256" key="3">
    <source>
        <dbReference type="ARBA" id="ARBA00023163"/>
    </source>
</evidence>
<dbReference type="SUPFAM" id="SSF46785">
    <property type="entry name" value="Winged helix' DNA-binding domain"/>
    <property type="match status" value="1"/>
</dbReference>
<dbReference type="InterPro" id="IPR000485">
    <property type="entry name" value="AsnC-type_HTH_dom"/>
</dbReference>
<sequence length="189" mass="21367">MLEIYLLNPPIIDSIGNVVSYSYQKKKRSCFVTLDRYDGAILETLQTDGRLSNRELAERVGLSAAPCWRRVKRLEDEGYIQNYVAMLDPKKVGIQVLAFAEISLDNHHADTLAAFIEAVEQCPEILECHSVTGQCDYLLKIAARDMEAYEHFLSGRLLQVKGIRSVNTLFSLKQPKQTLTLPILTQPPQ</sequence>
<dbReference type="OrthoDB" id="166264at2"/>
<dbReference type="SUPFAM" id="SSF54909">
    <property type="entry name" value="Dimeric alpha+beta barrel"/>
    <property type="match status" value="1"/>
</dbReference>
<keyword evidence="3" id="KW-0804">Transcription</keyword>
<dbReference type="InterPro" id="IPR019887">
    <property type="entry name" value="Tscrpt_reg_AsnC/Lrp_C"/>
</dbReference>
<dbReference type="CDD" id="cd00090">
    <property type="entry name" value="HTH_ARSR"/>
    <property type="match status" value="1"/>
</dbReference>
<proteinExistence type="predicted"/>
<feature type="domain" description="HTH asnC-type" evidence="4">
    <location>
        <begin position="34"/>
        <end position="95"/>
    </location>
</feature>
<dbReference type="SMART" id="SM00344">
    <property type="entry name" value="HTH_ASNC"/>
    <property type="match status" value="1"/>
</dbReference>
<dbReference type="GO" id="GO:0006355">
    <property type="term" value="P:regulation of DNA-templated transcription"/>
    <property type="evidence" value="ECO:0007669"/>
    <property type="project" value="UniProtKB-ARBA"/>
</dbReference>
<dbReference type="InterPro" id="IPR019888">
    <property type="entry name" value="Tscrpt_reg_AsnC-like"/>
</dbReference>
<evidence type="ECO:0000256" key="1">
    <source>
        <dbReference type="ARBA" id="ARBA00023015"/>
    </source>
</evidence>
<dbReference type="InterPro" id="IPR011991">
    <property type="entry name" value="ArsR-like_HTH"/>
</dbReference>
<dbReference type="GO" id="GO:0043200">
    <property type="term" value="P:response to amino acid"/>
    <property type="evidence" value="ECO:0007669"/>
    <property type="project" value="TreeGrafter"/>
</dbReference>
<dbReference type="PRINTS" id="PR00033">
    <property type="entry name" value="HTHASNC"/>
</dbReference>
<keyword evidence="6" id="KW-1185">Reference proteome</keyword>
<evidence type="ECO:0000313" key="6">
    <source>
        <dbReference type="Proteomes" id="UP000319732"/>
    </source>
</evidence>
<dbReference type="PROSITE" id="PS00519">
    <property type="entry name" value="HTH_ASNC_1"/>
    <property type="match status" value="1"/>
</dbReference>
<dbReference type="InterPro" id="IPR019885">
    <property type="entry name" value="Tscrpt_reg_HTH_AsnC-type_CS"/>
</dbReference>
<dbReference type="PANTHER" id="PTHR30154:SF34">
    <property type="entry name" value="TRANSCRIPTIONAL REGULATOR AZLB"/>
    <property type="match status" value="1"/>
</dbReference>
<dbReference type="Pfam" id="PF13412">
    <property type="entry name" value="HTH_24"/>
    <property type="match status" value="1"/>
</dbReference>
<dbReference type="InterPro" id="IPR011008">
    <property type="entry name" value="Dimeric_a/b-barrel"/>
</dbReference>
<reference evidence="5 6" key="1">
    <citation type="submission" date="2019-06" db="EMBL/GenBank/DDBJ databases">
        <title>Whole genome sequence for Cellvibrionaceae sp. R142.</title>
        <authorList>
            <person name="Wang G."/>
        </authorList>
    </citation>
    <scope>NUCLEOTIDE SEQUENCE [LARGE SCALE GENOMIC DNA]</scope>
    <source>
        <strain evidence="5 6">R142</strain>
    </source>
</reference>
<comment type="caution">
    <text evidence="5">The sequence shown here is derived from an EMBL/GenBank/DDBJ whole genome shotgun (WGS) entry which is preliminary data.</text>
</comment>
<dbReference type="Gene3D" id="1.10.10.10">
    <property type="entry name" value="Winged helix-like DNA-binding domain superfamily/Winged helix DNA-binding domain"/>
    <property type="match status" value="1"/>
</dbReference>
<gene>
    <name evidence="5" type="ORF">FKG94_26955</name>
</gene>
<dbReference type="EMBL" id="VHSG01000040">
    <property type="protein sequence ID" value="TQV66525.1"/>
    <property type="molecule type" value="Genomic_DNA"/>
</dbReference>
<name>A0A545SNH8_9GAMM</name>
<keyword evidence="1" id="KW-0805">Transcription regulation</keyword>
<dbReference type="AlphaFoldDB" id="A0A545SNH8"/>
<dbReference type="Proteomes" id="UP000319732">
    <property type="component" value="Unassembled WGS sequence"/>
</dbReference>
<dbReference type="PROSITE" id="PS50956">
    <property type="entry name" value="HTH_ASNC_2"/>
    <property type="match status" value="1"/>
</dbReference>
<protein>
    <submittedName>
        <fullName evidence="5">Lrp/AsnC family transcriptional regulator</fullName>
    </submittedName>
</protein>
<evidence type="ECO:0000313" key="5">
    <source>
        <dbReference type="EMBL" id="TQV66525.1"/>
    </source>
</evidence>
<dbReference type="InterPro" id="IPR036388">
    <property type="entry name" value="WH-like_DNA-bd_sf"/>
</dbReference>